<sequence>MVLLYLCGHSVLPRPNTMTTFDNLLLDLDAASGILTITLNRPTKLNALNSATISDIHGAMQQALDDDQVRGIILTGSGEKAFVAGADIAELSGLNDISGRCFAEQGQDAFCLIEESTKPVIAAVNGFALGGGAELAMACHLRVASENARFGQPEVNLGLIPGYGGTQRLAQLVGKGKALEMMLTGDPIKADEALRLGLVNHVVPQAELLSFCQQLLTRILSKAPLAVGLVIDCVNAYYDSERHGYQTEANSFSRCCGSDDFREGTSAFLDKRPASFTGN</sequence>
<evidence type="ECO:0000256" key="2">
    <source>
        <dbReference type="ARBA" id="ARBA00023239"/>
    </source>
</evidence>
<dbReference type="InterPro" id="IPR029045">
    <property type="entry name" value="ClpP/crotonase-like_dom_sf"/>
</dbReference>
<evidence type="ECO:0000313" key="5">
    <source>
        <dbReference type="Proteomes" id="UP000192266"/>
    </source>
</evidence>
<evidence type="ECO:0000313" key="4">
    <source>
        <dbReference type="EMBL" id="SMB95813.1"/>
    </source>
</evidence>
<dbReference type="PANTHER" id="PTHR11941:SF54">
    <property type="entry name" value="ENOYL-COA HYDRATASE, MITOCHONDRIAL"/>
    <property type="match status" value="1"/>
</dbReference>
<dbReference type="InterPro" id="IPR018376">
    <property type="entry name" value="Enoyl-CoA_hyd/isom_CS"/>
</dbReference>
<name>A0A1W1VRC0_9BACT</name>
<dbReference type="InterPro" id="IPR014748">
    <property type="entry name" value="Enoyl-CoA_hydra_C"/>
</dbReference>
<dbReference type="InterPro" id="IPR001753">
    <property type="entry name" value="Enoyl-CoA_hydra/iso"/>
</dbReference>
<dbReference type="GO" id="GO:0006635">
    <property type="term" value="P:fatty acid beta-oxidation"/>
    <property type="evidence" value="ECO:0007669"/>
    <property type="project" value="TreeGrafter"/>
</dbReference>
<dbReference type="FunFam" id="3.90.226.10:FF:000009">
    <property type="entry name" value="Carnitinyl-CoA dehydratase"/>
    <property type="match status" value="1"/>
</dbReference>
<dbReference type="SUPFAM" id="SSF52096">
    <property type="entry name" value="ClpP/crotonase"/>
    <property type="match status" value="1"/>
</dbReference>
<dbReference type="PROSITE" id="PS00166">
    <property type="entry name" value="ENOYL_COA_HYDRATASE"/>
    <property type="match status" value="1"/>
</dbReference>
<organism evidence="4 5">
    <name type="scientific">Hymenobacter roseosalivarius DSM 11622</name>
    <dbReference type="NCBI Taxonomy" id="645990"/>
    <lineage>
        <taxon>Bacteria</taxon>
        <taxon>Pseudomonadati</taxon>
        <taxon>Bacteroidota</taxon>
        <taxon>Cytophagia</taxon>
        <taxon>Cytophagales</taxon>
        <taxon>Hymenobacteraceae</taxon>
        <taxon>Hymenobacter</taxon>
    </lineage>
</organism>
<dbReference type="STRING" id="645990.SAMN00120144_0475"/>
<dbReference type="Pfam" id="PF00378">
    <property type="entry name" value="ECH_1"/>
    <property type="match status" value="1"/>
</dbReference>
<dbReference type="Gene3D" id="1.10.12.10">
    <property type="entry name" value="Lyase 2-enoyl-coa Hydratase, Chain A, domain 2"/>
    <property type="match status" value="1"/>
</dbReference>
<dbReference type="EMBL" id="FWWW01000070">
    <property type="protein sequence ID" value="SMB95813.1"/>
    <property type="molecule type" value="Genomic_DNA"/>
</dbReference>
<proteinExistence type="inferred from homology"/>
<accession>A0A1W1VRC0</accession>
<dbReference type="CDD" id="cd06558">
    <property type="entry name" value="crotonase-like"/>
    <property type="match status" value="1"/>
</dbReference>
<evidence type="ECO:0000256" key="3">
    <source>
        <dbReference type="RuleBase" id="RU003707"/>
    </source>
</evidence>
<keyword evidence="5" id="KW-1185">Reference proteome</keyword>
<reference evidence="4 5" key="1">
    <citation type="submission" date="2017-04" db="EMBL/GenBank/DDBJ databases">
        <authorList>
            <person name="Afonso C.L."/>
            <person name="Miller P.J."/>
            <person name="Scott M.A."/>
            <person name="Spackman E."/>
            <person name="Goraichik I."/>
            <person name="Dimitrov K.M."/>
            <person name="Suarez D.L."/>
            <person name="Swayne D.E."/>
        </authorList>
    </citation>
    <scope>NUCLEOTIDE SEQUENCE [LARGE SCALE GENOMIC DNA]</scope>
    <source>
        <strain evidence="4 5">DSM 11622</strain>
    </source>
</reference>
<dbReference type="Gene3D" id="3.90.226.10">
    <property type="entry name" value="2-enoyl-CoA Hydratase, Chain A, domain 1"/>
    <property type="match status" value="1"/>
</dbReference>
<keyword evidence="2" id="KW-0456">Lyase</keyword>
<comment type="similarity">
    <text evidence="1 3">Belongs to the enoyl-CoA hydratase/isomerase family.</text>
</comment>
<dbReference type="PANTHER" id="PTHR11941">
    <property type="entry name" value="ENOYL-COA HYDRATASE-RELATED"/>
    <property type="match status" value="1"/>
</dbReference>
<dbReference type="AlphaFoldDB" id="A0A1W1VRC0"/>
<dbReference type="GO" id="GO:0016853">
    <property type="term" value="F:isomerase activity"/>
    <property type="evidence" value="ECO:0007669"/>
    <property type="project" value="UniProtKB-KW"/>
</dbReference>
<dbReference type="Proteomes" id="UP000192266">
    <property type="component" value="Unassembled WGS sequence"/>
</dbReference>
<dbReference type="GO" id="GO:0016829">
    <property type="term" value="F:lyase activity"/>
    <property type="evidence" value="ECO:0007669"/>
    <property type="project" value="UniProtKB-KW"/>
</dbReference>
<keyword evidence="4" id="KW-0413">Isomerase</keyword>
<gene>
    <name evidence="4" type="ORF">SAMN00120144_0475</name>
</gene>
<protein>
    <submittedName>
        <fullName evidence="4">Enoyl-CoA hydratase/isomerase</fullName>
    </submittedName>
</protein>
<evidence type="ECO:0000256" key="1">
    <source>
        <dbReference type="ARBA" id="ARBA00005254"/>
    </source>
</evidence>